<evidence type="ECO:0000313" key="2">
    <source>
        <dbReference type="EMBL" id="AUR81554.1"/>
    </source>
</evidence>
<evidence type="ECO:0000256" key="1">
    <source>
        <dbReference type="SAM" id="MobiDB-lite"/>
    </source>
</evidence>
<dbReference type="Proteomes" id="UP000276109">
    <property type="component" value="Segment"/>
</dbReference>
<feature type="compositionally biased region" description="Basic residues" evidence="1">
    <location>
        <begin position="96"/>
        <end position="109"/>
    </location>
</feature>
<organism evidence="2 3">
    <name type="scientific">Vibrio phage 1.008.O._10N.286.54.E5</name>
    <dbReference type="NCBI Taxonomy" id="1881242"/>
    <lineage>
        <taxon>Viruses</taxon>
        <taxon>Varidnaviria</taxon>
        <taxon>Abadenavirae</taxon>
        <taxon>Produgelaviricota</taxon>
        <taxon>Belvinaviricetes</taxon>
        <taxon>Vinavirales</taxon>
        <taxon>Autolykiviridae</taxon>
        <taxon>Ameliavirus</taxon>
        <taxon>Ameliavirus viph1008o</taxon>
        <taxon>Paulavirus viph1008o</taxon>
    </lineage>
</organism>
<dbReference type="EMBL" id="MG592394">
    <property type="protein sequence ID" value="AUR81554.1"/>
    <property type="molecule type" value="Genomic_DNA"/>
</dbReference>
<sequence>MNTSDIVADVENSFLDNLDTLPESGTNGKFERTSEIGNFSESAETVETVETVEDSAPSEIPRHLLWDESGNERADADGNTFDLSLHSVDDNGHPKLTAKGKLRKKRGRKGASTLSSSTASNKVAQVAISEKAKFQAVGAGAANALICLGLAIGGEDFAPIRNADMDEKSNLEKAFADWAETQEVEDIPPNLALTIVVGSYLFPRLVMPRQVTKFQMLKQWLKLKFFKKPTAAKVFDPNKEEN</sequence>
<accession>A0A2I7QJI2</accession>
<protein>
    <submittedName>
        <fullName evidence="2">Coil containing protein</fullName>
    </submittedName>
</protein>
<reference evidence="2 3" key="1">
    <citation type="submission" date="2017-11" db="EMBL/GenBank/DDBJ databases">
        <title>A major lineage of nontailed dsDNA viruses as unrecognized killers of marine bacteria.</title>
        <authorList>
            <person name="Kauffman K.M."/>
            <person name="Hussain F.A."/>
            <person name="Yang J."/>
            <person name="Arevalo P."/>
            <person name="Brown J.M."/>
            <person name="Chang W.K."/>
            <person name="VanInsberghe D."/>
            <person name="Elsherbini J."/>
            <person name="Cutler M.B."/>
            <person name="Kelly L."/>
            <person name="Polz M.F."/>
        </authorList>
    </citation>
    <scope>NUCLEOTIDE SEQUENCE [LARGE SCALE GENOMIC DNA]</scope>
</reference>
<gene>
    <name evidence="2" type="ORF">NVP1008O_08</name>
</gene>
<keyword evidence="3" id="KW-1185">Reference proteome</keyword>
<evidence type="ECO:0000313" key="3">
    <source>
        <dbReference type="Proteomes" id="UP000276109"/>
    </source>
</evidence>
<proteinExistence type="predicted"/>
<name>A0A2I7QJI2_9VIRU</name>
<feature type="region of interest" description="Disordered" evidence="1">
    <location>
        <begin position="85"/>
        <end position="116"/>
    </location>
</feature>